<dbReference type="PROSITE" id="PS51352">
    <property type="entry name" value="THIOREDOXIN_2"/>
    <property type="match status" value="1"/>
</dbReference>
<dbReference type="InterPro" id="IPR000866">
    <property type="entry name" value="AhpC/TSA"/>
</dbReference>
<dbReference type="PANTHER" id="PTHR43503">
    <property type="entry name" value="MCG48959-RELATED"/>
    <property type="match status" value="1"/>
</dbReference>
<dbReference type="PANTHER" id="PTHR43503:SF4">
    <property type="entry name" value="PEROXIREDOXIN-6"/>
    <property type="match status" value="1"/>
</dbReference>
<dbReference type="GO" id="GO:0005739">
    <property type="term" value="C:mitochondrion"/>
    <property type="evidence" value="ECO:0007669"/>
    <property type="project" value="TreeGrafter"/>
</dbReference>
<gene>
    <name evidence="7" type="ORF">MGWOODY_Hyp603</name>
</gene>
<organism evidence="7">
    <name type="scientific">hydrothermal vent metagenome</name>
    <dbReference type="NCBI Taxonomy" id="652676"/>
    <lineage>
        <taxon>unclassified sequences</taxon>
        <taxon>metagenomes</taxon>
        <taxon>ecological metagenomes</taxon>
    </lineage>
</organism>
<dbReference type="Pfam" id="PF10417">
    <property type="entry name" value="1-cysPrx_C"/>
    <property type="match status" value="1"/>
</dbReference>
<dbReference type="InterPro" id="IPR013766">
    <property type="entry name" value="Thioredoxin_domain"/>
</dbReference>
<dbReference type="CDD" id="cd03016">
    <property type="entry name" value="PRX_1cys"/>
    <property type="match status" value="1"/>
</dbReference>
<evidence type="ECO:0000256" key="3">
    <source>
        <dbReference type="ARBA" id="ARBA00023002"/>
    </source>
</evidence>
<dbReference type="FunFam" id="3.40.30.10:FF:000011">
    <property type="entry name" value="Peroxiredoxin PRX1"/>
    <property type="match status" value="1"/>
</dbReference>
<evidence type="ECO:0000259" key="6">
    <source>
        <dbReference type="PROSITE" id="PS51352"/>
    </source>
</evidence>
<evidence type="ECO:0000313" key="7">
    <source>
        <dbReference type="EMBL" id="CUS57378.1"/>
    </source>
</evidence>
<name>A0A160U1D3_9ZZZZ</name>
<dbReference type="InterPro" id="IPR019479">
    <property type="entry name" value="Peroxiredoxin_C"/>
</dbReference>
<accession>A0A160U1D3</accession>
<dbReference type="Gene3D" id="3.40.30.10">
    <property type="entry name" value="Glutaredoxin"/>
    <property type="match status" value="1"/>
</dbReference>
<keyword evidence="2" id="KW-0049">Antioxidant</keyword>
<dbReference type="GO" id="GO:0051920">
    <property type="term" value="F:peroxiredoxin activity"/>
    <property type="evidence" value="ECO:0007669"/>
    <property type="project" value="InterPro"/>
</dbReference>
<proteinExistence type="inferred from homology"/>
<dbReference type="SUPFAM" id="SSF52833">
    <property type="entry name" value="Thioredoxin-like"/>
    <property type="match status" value="1"/>
</dbReference>
<protein>
    <submittedName>
        <fullName evidence="7">Alkyl hydroperoxide reductase subunit C-like protein</fullName>
    </submittedName>
</protein>
<keyword evidence="4" id="KW-0676">Redox-active center</keyword>
<sequence length="263" mass="29849">MSHQDQALHSNSFFPDRALEKLIDSFRCRALDCFFLGTIFWSEIKRQEYGNMSLLIGDVAPDFEAETTEGRIRFHEWAGDDWVVFFSHPADFTPVCTTELGYTAKLKDEFAKRGAKALVISVDSLEDHKKWIADIEETQNTSVQFPIIADPDRSVATLYNMIHPNADAKVTVRAVYVVDPNKKIRASIIYPPSAGRNFDEILRLIDSLQLTDGHKVATPVNWNDGDDVIIVPSLTDPNEIARLFPKGYKAVKPYLRYTPQPEK</sequence>
<evidence type="ECO:0000256" key="1">
    <source>
        <dbReference type="ARBA" id="ARBA00022559"/>
    </source>
</evidence>
<dbReference type="NCBIfam" id="NF009668">
    <property type="entry name" value="PRK13189.1"/>
    <property type="match status" value="1"/>
</dbReference>
<reference evidence="7" key="1">
    <citation type="submission" date="2015-10" db="EMBL/GenBank/DDBJ databases">
        <authorList>
            <person name="Gilbert D.G."/>
        </authorList>
    </citation>
    <scope>NUCLEOTIDE SEQUENCE</scope>
</reference>
<dbReference type="InterPro" id="IPR045020">
    <property type="entry name" value="PRX_1cys"/>
</dbReference>
<dbReference type="GO" id="GO:0005829">
    <property type="term" value="C:cytosol"/>
    <property type="evidence" value="ECO:0007669"/>
    <property type="project" value="TreeGrafter"/>
</dbReference>
<evidence type="ECO:0000256" key="5">
    <source>
        <dbReference type="ARBA" id="ARBA00025719"/>
    </source>
</evidence>
<dbReference type="GO" id="GO:0045454">
    <property type="term" value="P:cell redox homeostasis"/>
    <property type="evidence" value="ECO:0007669"/>
    <property type="project" value="TreeGrafter"/>
</dbReference>
<dbReference type="AlphaFoldDB" id="A0A160U1D3"/>
<feature type="domain" description="Thioredoxin" evidence="6">
    <location>
        <begin position="54"/>
        <end position="210"/>
    </location>
</feature>
<evidence type="ECO:0000256" key="4">
    <source>
        <dbReference type="ARBA" id="ARBA00023284"/>
    </source>
</evidence>
<dbReference type="Gene3D" id="3.30.1020.10">
    <property type="entry name" value="Antioxidant, Horf6, Chain A, domain2"/>
    <property type="match status" value="1"/>
</dbReference>
<keyword evidence="3" id="KW-0560">Oxidoreductase</keyword>
<dbReference type="FunFam" id="3.30.1020.10:FF:000001">
    <property type="entry name" value="1-Cys peroxiredoxin"/>
    <property type="match status" value="1"/>
</dbReference>
<evidence type="ECO:0000256" key="2">
    <source>
        <dbReference type="ARBA" id="ARBA00022862"/>
    </source>
</evidence>
<dbReference type="EMBL" id="CZQD01000040">
    <property type="protein sequence ID" value="CUS57378.1"/>
    <property type="molecule type" value="Genomic_DNA"/>
</dbReference>
<keyword evidence="1" id="KW-0575">Peroxidase</keyword>
<dbReference type="InterPro" id="IPR036249">
    <property type="entry name" value="Thioredoxin-like_sf"/>
</dbReference>
<comment type="similarity">
    <text evidence="5">Belongs to the peroxiredoxin family. Prx6 subfamily.</text>
</comment>
<dbReference type="Pfam" id="PF00578">
    <property type="entry name" value="AhpC-TSA"/>
    <property type="match status" value="1"/>
</dbReference>